<dbReference type="RefSeq" id="XP_046116276.1">
    <property type="nucleotide sequence ID" value="XM_046266144.1"/>
</dbReference>
<organism evidence="2 3">
    <name type="scientific">Emericellopsis atlantica</name>
    <dbReference type="NCBI Taxonomy" id="2614577"/>
    <lineage>
        <taxon>Eukaryota</taxon>
        <taxon>Fungi</taxon>
        <taxon>Dikarya</taxon>
        <taxon>Ascomycota</taxon>
        <taxon>Pezizomycotina</taxon>
        <taxon>Sordariomycetes</taxon>
        <taxon>Hypocreomycetidae</taxon>
        <taxon>Hypocreales</taxon>
        <taxon>Bionectriaceae</taxon>
        <taxon>Emericellopsis</taxon>
    </lineage>
</organism>
<keyword evidence="3" id="KW-1185">Reference proteome</keyword>
<evidence type="ECO:0000313" key="3">
    <source>
        <dbReference type="Proteomes" id="UP000887229"/>
    </source>
</evidence>
<dbReference type="AlphaFoldDB" id="A0A9P7ZIE0"/>
<comment type="caution">
    <text evidence="2">The sequence shown here is derived from an EMBL/GenBank/DDBJ whole genome shotgun (WGS) entry which is preliminary data.</text>
</comment>
<dbReference type="GeneID" id="70297047"/>
<name>A0A9P7ZIE0_9HYPO</name>
<evidence type="ECO:0000256" key="1">
    <source>
        <dbReference type="SAM" id="SignalP"/>
    </source>
</evidence>
<evidence type="ECO:0000313" key="2">
    <source>
        <dbReference type="EMBL" id="KAG9252352.1"/>
    </source>
</evidence>
<sequence length="357" mass="38889">MRLTPQSVAILSAALSVVDAALQEANEPLIDESFDPFTDGTWGTKNIDGVEWKYLEVPGGDYVPWVSGETIQPDPGFENEYYKEEDSDADSTGQLTKFDLESAGEPNDVYYTLCEEAINCEVRVDEDGNKVIHFMQDMEIDSEWWNSTFAPTLSEDLDLDDDNIVAGDSLESRAHHCHGHKICTEISMRHARTNYGSRPPKDLIPALKNHCINTGCNASPFKLNTQVWRTVSTPAKLLVTPSGIYSIGQKPKLIDLIGKAIRSKTKIKNHYLCIANPVTGTCDPYSLKTLEASKYFQVARFVRNGAGQLALHGSLGVAVKLTDVAGISCADVVSALTSAVSGVPGGGYFGFLSLICS</sequence>
<keyword evidence="1" id="KW-0732">Signal</keyword>
<gene>
    <name evidence="2" type="ORF">F5Z01DRAFT_691084</name>
</gene>
<dbReference type="Proteomes" id="UP000887229">
    <property type="component" value="Unassembled WGS sequence"/>
</dbReference>
<feature type="signal peptide" evidence="1">
    <location>
        <begin position="1"/>
        <end position="20"/>
    </location>
</feature>
<feature type="chain" id="PRO_5040447863" evidence="1">
    <location>
        <begin position="21"/>
        <end position="357"/>
    </location>
</feature>
<protein>
    <submittedName>
        <fullName evidence="2">Uncharacterized protein</fullName>
    </submittedName>
</protein>
<reference evidence="2" key="1">
    <citation type="journal article" date="2021" name="IMA Fungus">
        <title>Genomic characterization of three marine fungi, including Emericellopsis atlantica sp. nov. with signatures of a generalist lifestyle and marine biomass degradation.</title>
        <authorList>
            <person name="Hagestad O.C."/>
            <person name="Hou L."/>
            <person name="Andersen J.H."/>
            <person name="Hansen E.H."/>
            <person name="Altermark B."/>
            <person name="Li C."/>
            <person name="Kuhnert E."/>
            <person name="Cox R.J."/>
            <person name="Crous P.W."/>
            <person name="Spatafora J.W."/>
            <person name="Lail K."/>
            <person name="Amirebrahimi M."/>
            <person name="Lipzen A."/>
            <person name="Pangilinan J."/>
            <person name="Andreopoulos W."/>
            <person name="Hayes R.D."/>
            <person name="Ng V."/>
            <person name="Grigoriev I.V."/>
            <person name="Jackson S.A."/>
            <person name="Sutton T.D.S."/>
            <person name="Dobson A.D.W."/>
            <person name="Rama T."/>
        </authorList>
    </citation>
    <scope>NUCLEOTIDE SEQUENCE</scope>
    <source>
        <strain evidence="2">TS7</strain>
    </source>
</reference>
<accession>A0A9P7ZIE0</accession>
<dbReference type="EMBL" id="MU251263">
    <property type="protein sequence ID" value="KAG9252352.1"/>
    <property type="molecule type" value="Genomic_DNA"/>
</dbReference>
<proteinExistence type="predicted"/>